<keyword evidence="3" id="KW-1185">Reference proteome</keyword>
<reference evidence="2" key="1">
    <citation type="submission" date="2020-01" db="EMBL/GenBank/DDBJ databases">
        <authorList>
            <person name="Mishra B."/>
        </authorList>
    </citation>
    <scope>NUCLEOTIDE SEQUENCE [LARGE SCALE GENOMIC DNA]</scope>
</reference>
<accession>A0A6D2IQY7</accession>
<feature type="region of interest" description="Disordered" evidence="1">
    <location>
        <begin position="1"/>
        <end position="31"/>
    </location>
</feature>
<name>A0A6D2IQY7_9BRAS</name>
<dbReference type="EMBL" id="CACVBM020001057">
    <property type="protein sequence ID" value="CAA7027538.1"/>
    <property type="molecule type" value="Genomic_DNA"/>
</dbReference>
<organism evidence="2 3">
    <name type="scientific">Microthlaspi erraticum</name>
    <dbReference type="NCBI Taxonomy" id="1685480"/>
    <lineage>
        <taxon>Eukaryota</taxon>
        <taxon>Viridiplantae</taxon>
        <taxon>Streptophyta</taxon>
        <taxon>Embryophyta</taxon>
        <taxon>Tracheophyta</taxon>
        <taxon>Spermatophyta</taxon>
        <taxon>Magnoliopsida</taxon>
        <taxon>eudicotyledons</taxon>
        <taxon>Gunneridae</taxon>
        <taxon>Pentapetalae</taxon>
        <taxon>rosids</taxon>
        <taxon>malvids</taxon>
        <taxon>Brassicales</taxon>
        <taxon>Brassicaceae</taxon>
        <taxon>Coluteocarpeae</taxon>
        <taxon>Microthlaspi</taxon>
    </lineage>
</organism>
<dbReference type="AlphaFoldDB" id="A0A6D2IQY7"/>
<dbReference type="Proteomes" id="UP000467841">
    <property type="component" value="Unassembled WGS sequence"/>
</dbReference>
<evidence type="ECO:0000256" key="1">
    <source>
        <dbReference type="SAM" id="MobiDB-lite"/>
    </source>
</evidence>
<gene>
    <name evidence="2" type="ORF">MERR_LOCUS14773</name>
</gene>
<protein>
    <submittedName>
        <fullName evidence="2">Uncharacterized protein</fullName>
    </submittedName>
</protein>
<sequence length="111" mass="12837">MLNENVTNEDDLFPDPFDSEMPHNQVPETEGTEEVYRVNIDEETHLRTSLLTNISGVVLQPLIQSKFQLPEFKTEVEEDEGVLYKDLQDLHESLKGVVHEEVGKNNHLRQH</sequence>
<proteinExistence type="predicted"/>
<evidence type="ECO:0000313" key="3">
    <source>
        <dbReference type="Proteomes" id="UP000467841"/>
    </source>
</evidence>
<evidence type="ECO:0000313" key="2">
    <source>
        <dbReference type="EMBL" id="CAA7027538.1"/>
    </source>
</evidence>
<comment type="caution">
    <text evidence="2">The sequence shown here is derived from an EMBL/GenBank/DDBJ whole genome shotgun (WGS) entry which is preliminary data.</text>
</comment>